<feature type="region of interest" description="Disordered" evidence="1">
    <location>
        <begin position="101"/>
        <end position="136"/>
    </location>
</feature>
<sequence length="186" mass="20189">MDVGLPCEVVVVSHRSNIVILRMRASCLFTCQILALQIGKQMSQPAFGAQQYFIVLQTLEKIFSIIIDGKWCEAVVHCGGEVVMIGGRQVSIKVKKMKGRQAGTGGIKGRGEEQEEEEEEEKEGKEGRPHGGAGSRAVRLGAAHGLPWVALKGGSSWLSRGGSVVETLSVLSWLSRFSGVNVIWRE</sequence>
<protein>
    <submittedName>
        <fullName evidence="2">Uncharacterized protein</fullName>
    </submittedName>
</protein>
<proteinExistence type="predicted"/>
<organism evidence="2">
    <name type="scientific">Fagus sylvatica</name>
    <name type="common">Beechnut</name>
    <dbReference type="NCBI Taxonomy" id="28930"/>
    <lineage>
        <taxon>Eukaryota</taxon>
        <taxon>Viridiplantae</taxon>
        <taxon>Streptophyta</taxon>
        <taxon>Embryophyta</taxon>
        <taxon>Tracheophyta</taxon>
        <taxon>Spermatophyta</taxon>
        <taxon>Magnoliopsida</taxon>
        <taxon>eudicotyledons</taxon>
        <taxon>Gunneridae</taxon>
        <taxon>Pentapetalae</taxon>
        <taxon>rosids</taxon>
        <taxon>fabids</taxon>
        <taxon>Fagales</taxon>
        <taxon>Fagaceae</taxon>
        <taxon>Fagus</taxon>
    </lineage>
</organism>
<dbReference type="EMBL" id="OIVN01002038">
    <property type="protein sequence ID" value="SPD00041.1"/>
    <property type="molecule type" value="Genomic_DNA"/>
</dbReference>
<reference evidence="2" key="1">
    <citation type="submission" date="2018-02" db="EMBL/GenBank/DDBJ databases">
        <authorList>
            <person name="Cohen D.B."/>
            <person name="Kent A.D."/>
        </authorList>
    </citation>
    <scope>NUCLEOTIDE SEQUENCE</scope>
</reference>
<evidence type="ECO:0000313" key="2">
    <source>
        <dbReference type="EMBL" id="SPD00041.1"/>
    </source>
</evidence>
<dbReference type="AlphaFoldDB" id="A0A2N9GL49"/>
<evidence type="ECO:0000256" key="1">
    <source>
        <dbReference type="SAM" id="MobiDB-lite"/>
    </source>
</evidence>
<accession>A0A2N9GL49</accession>
<name>A0A2N9GL49_FAGSY</name>
<gene>
    <name evidence="2" type="ORF">FSB_LOCUS27923</name>
</gene>